<dbReference type="GO" id="GO:0006412">
    <property type="term" value="P:translation"/>
    <property type="evidence" value="ECO:0007669"/>
    <property type="project" value="InterPro"/>
</dbReference>
<keyword evidence="6" id="KW-1185">Reference proteome</keyword>
<dbReference type="GO" id="GO:0030490">
    <property type="term" value="P:maturation of SSU-rRNA"/>
    <property type="evidence" value="ECO:0007669"/>
    <property type="project" value="TreeGrafter"/>
</dbReference>
<dbReference type="PANTHER" id="PTHR10769:SF3">
    <property type="entry name" value="SMALL RIBOSOMAL SUBUNIT PROTEIN ES28"/>
    <property type="match status" value="1"/>
</dbReference>
<keyword evidence="2 7" id="KW-0689">Ribosomal protein</keyword>
<dbReference type="OrthoDB" id="10258930at2759"/>
<name>A0A6P8WFD4_DROAB</name>
<gene>
    <name evidence="7" type="primary">LOC117563676</name>
</gene>
<evidence type="ECO:0000313" key="6">
    <source>
        <dbReference type="Proteomes" id="UP000515160"/>
    </source>
</evidence>
<organism evidence="6 7">
    <name type="scientific">Drosophila albomicans</name>
    <name type="common">Fruit fly</name>
    <dbReference type="NCBI Taxonomy" id="7291"/>
    <lineage>
        <taxon>Eukaryota</taxon>
        <taxon>Metazoa</taxon>
        <taxon>Ecdysozoa</taxon>
        <taxon>Arthropoda</taxon>
        <taxon>Hexapoda</taxon>
        <taxon>Insecta</taxon>
        <taxon>Pterygota</taxon>
        <taxon>Neoptera</taxon>
        <taxon>Endopterygota</taxon>
        <taxon>Diptera</taxon>
        <taxon>Brachycera</taxon>
        <taxon>Muscomorpha</taxon>
        <taxon>Ephydroidea</taxon>
        <taxon>Drosophilidae</taxon>
        <taxon>Drosophila</taxon>
    </lineage>
</organism>
<dbReference type="GO" id="GO:0022627">
    <property type="term" value="C:cytosolic small ribosomal subunit"/>
    <property type="evidence" value="ECO:0007669"/>
    <property type="project" value="TreeGrafter"/>
</dbReference>
<dbReference type="Pfam" id="PF01200">
    <property type="entry name" value="Ribosomal_S28e"/>
    <property type="match status" value="1"/>
</dbReference>
<dbReference type="GO" id="GO:0000028">
    <property type="term" value="P:ribosomal small subunit assembly"/>
    <property type="evidence" value="ECO:0007669"/>
    <property type="project" value="TreeGrafter"/>
</dbReference>
<dbReference type="InterPro" id="IPR000289">
    <property type="entry name" value="Ribosomal_eS28"/>
</dbReference>
<dbReference type="GO" id="GO:0003735">
    <property type="term" value="F:structural constituent of ribosome"/>
    <property type="evidence" value="ECO:0007669"/>
    <property type="project" value="InterPro"/>
</dbReference>
<dbReference type="GeneID" id="117563676"/>
<accession>A0A6P8WFD4</accession>
<evidence type="ECO:0000256" key="3">
    <source>
        <dbReference type="ARBA" id="ARBA00023274"/>
    </source>
</evidence>
<dbReference type="PANTHER" id="PTHR10769">
    <property type="entry name" value="40S RIBOSOMAL PROTEIN S28"/>
    <property type="match status" value="1"/>
</dbReference>
<dbReference type="SUPFAM" id="SSF50249">
    <property type="entry name" value="Nucleic acid-binding proteins"/>
    <property type="match status" value="1"/>
</dbReference>
<evidence type="ECO:0000313" key="7">
    <source>
        <dbReference type="RefSeq" id="XP_034097993.1"/>
    </source>
</evidence>
<dbReference type="RefSeq" id="XP_034097993.1">
    <property type="nucleotide sequence ID" value="XM_034242102.2"/>
</dbReference>
<comment type="similarity">
    <text evidence="1">Belongs to the eukaryotic ribosomal protein eS28 family.</text>
</comment>
<dbReference type="Gene3D" id="2.40.50.140">
    <property type="entry name" value="Nucleic acid-binding proteins"/>
    <property type="match status" value="1"/>
</dbReference>
<dbReference type="Proteomes" id="UP000515160">
    <property type="component" value="Chromosome 2L"/>
</dbReference>
<reference evidence="7" key="1">
    <citation type="submission" date="2025-08" db="UniProtKB">
        <authorList>
            <consortium name="RefSeq"/>
        </authorList>
    </citation>
    <scope>IDENTIFICATION</scope>
    <source>
        <strain evidence="7">15112-1751.03</strain>
        <tissue evidence="7">Whole Adult</tissue>
    </source>
</reference>
<evidence type="ECO:0000256" key="4">
    <source>
        <dbReference type="ARBA" id="ARBA00035146"/>
    </source>
</evidence>
<sequence length="64" mass="7171">MDPPSVPARVIKVLGKIGARGILTEVRLELLKFPRTQVLRAVKGPVRLGDIIRITDGEVNVWRR</sequence>
<keyword evidence="3" id="KW-0687">Ribonucleoprotein</keyword>
<evidence type="ECO:0000256" key="5">
    <source>
        <dbReference type="ARBA" id="ARBA00035453"/>
    </source>
</evidence>
<dbReference type="AlphaFoldDB" id="A0A6P8WFD4"/>
<evidence type="ECO:0000256" key="2">
    <source>
        <dbReference type="ARBA" id="ARBA00022980"/>
    </source>
</evidence>
<proteinExistence type="inferred from homology"/>
<evidence type="ECO:0000256" key="1">
    <source>
        <dbReference type="ARBA" id="ARBA00005943"/>
    </source>
</evidence>
<dbReference type="CTD" id="5740688"/>
<protein>
    <recommendedName>
        <fullName evidence="4">Small ribosomal subunit protein eS28</fullName>
    </recommendedName>
    <alternativeName>
        <fullName evidence="5">40S ribosomal protein S28</fullName>
    </alternativeName>
</protein>
<dbReference type="InterPro" id="IPR012340">
    <property type="entry name" value="NA-bd_OB-fold"/>
</dbReference>